<reference evidence="13" key="1">
    <citation type="submission" date="2018-02" db="EMBL/GenBank/DDBJ databases">
        <title>Rhizophora mucronata_Transcriptome.</title>
        <authorList>
            <person name="Meera S.P."/>
            <person name="Sreeshan A."/>
            <person name="Augustine A."/>
        </authorList>
    </citation>
    <scope>NUCLEOTIDE SEQUENCE</scope>
    <source>
        <tissue evidence="13">Leaf</tissue>
    </source>
</reference>
<dbReference type="InterPro" id="IPR038354">
    <property type="entry name" value="VKOR_sf"/>
</dbReference>
<evidence type="ECO:0000256" key="10">
    <source>
        <dbReference type="SAM" id="MobiDB-lite"/>
    </source>
</evidence>
<protein>
    <recommendedName>
        <fullName evidence="12">Vitamin K epoxide reductase domain-containing protein</fullName>
    </recommendedName>
</protein>
<evidence type="ECO:0000256" key="1">
    <source>
        <dbReference type="ARBA" id="ARBA00004141"/>
    </source>
</evidence>
<dbReference type="CDD" id="cd12916">
    <property type="entry name" value="VKOR_1"/>
    <property type="match status" value="1"/>
</dbReference>
<dbReference type="GO" id="GO:0016491">
    <property type="term" value="F:oxidoreductase activity"/>
    <property type="evidence" value="ECO:0007669"/>
    <property type="project" value="UniProtKB-KW"/>
</dbReference>
<dbReference type="EMBL" id="GGEC01014194">
    <property type="protein sequence ID" value="MBW94677.1"/>
    <property type="molecule type" value="Transcribed_RNA"/>
</dbReference>
<comment type="subcellular location">
    <subcellularLocation>
        <location evidence="1">Membrane</location>
        <topology evidence="1">Multi-pass membrane protein</topology>
    </subcellularLocation>
</comment>
<keyword evidence="9" id="KW-0676">Redox-active center</keyword>
<evidence type="ECO:0000256" key="9">
    <source>
        <dbReference type="ARBA" id="ARBA00023284"/>
    </source>
</evidence>
<dbReference type="InterPro" id="IPR044698">
    <property type="entry name" value="VKOR/LTO1"/>
</dbReference>
<keyword evidence="7 11" id="KW-0472">Membrane</keyword>
<dbReference type="GO" id="GO:0048038">
    <property type="term" value="F:quinone binding"/>
    <property type="evidence" value="ECO:0007669"/>
    <property type="project" value="UniProtKB-KW"/>
</dbReference>
<dbReference type="Pfam" id="PF07884">
    <property type="entry name" value="VKOR"/>
    <property type="match status" value="1"/>
</dbReference>
<name>A0A2P2JMI8_RHIMU</name>
<evidence type="ECO:0000256" key="7">
    <source>
        <dbReference type="ARBA" id="ARBA00023136"/>
    </source>
</evidence>
<dbReference type="AlphaFoldDB" id="A0A2P2JMI8"/>
<feature type="transmembrane region" description="Helical" evidence="11">
    <location>
        <begin position="172"/>
        <end position="190"/>
    </location>
</feature>
<evidence type="ECO:0000256" key="3">
    <source>
        <dbReference type="ARBA" id="ARBA00022692"/>
    </source>
</evidence>
<feature type="transmembrane region" description="Helical" evidence="11">
    <location>
        <begin position="130"/>
        <end position="152"/>
    </location>
</feature>
<evidence type="ECO:0000256" key="11">
    <source>
        <dbReference type="SAM" id="Phobius"/>
    </source>
</evidence>
<dbReference type="PANTHER" id="PTHR34573:SF1">
    <property type="entry name" value="VITAMIN K EPOXIDE REDUCTASE DOMAIN-CONTAINING PROTEIN"/>
    <property type="match status" value="1"/>
</dbReference>
<evidence type="ECO:0000256" key="6">
    <source>
        <dbReference type="ARBA" id="ARBA00023002"/>
    </source>
</evidence>
<evidence type="ECO:0000259" key="12">
    <source>
        <dbReference type="SMART" id="SM00756"/>
    </source>
</evidence>
<evidence type="ECO:0000313" key="13">
    <source>
        <dbReference type="EMBL" id="MBW94677.1"/>
    </source>
</evidence>
<keyword evidence="6" id="KW-0560">Oxidoreductase</keyword>
<accession>A0A2P2JMI8</accession>
<dbReference type="SMART" id="SM00756">
    <property type="entry name" value="VKc"/>
    <property type="match status" value="1"/>
</dbReference>
<dbReference type="GO" id="GO:0016020">
    <property type="term" value="C:membrane"/>
    <property type="evidence" value="ECO:0007669"/>
    <property type="project" value="UniProtKB-SubCell"/>
</dbReference>
<proteinExistence type="inferred from homology"/>
<evidence type="ECO:0000256" key="8">
    <source>
        <dbReference type="ARBA" id="ARBA00023157"/>
    </source>
</evidence>
<keyword evidence="3 11" id="KW-0812">Transmembrane</keyword>
<evidence type="ECO:0000256" key="4">
    <source>
        <dbReference type="ARBA" id="ARBA00022719"/>
    </source>
</evidence>
<feature type="transmembrane region" description="Helical" evidence="11">
    <location>
        <begin position="196"/>
        <end position="219"/>
    </location>
</feature>
<evidence type="ECO:0000256" key="5">
    <source>
        <dbReference type="ARBA" id="ARBA00022989"/>
    </source>
</evidence>
<evidence type="ECO:0000256" key="2">
    <source>
        <dbReference type="ARBA" id="ARBA00006214"/>
    </source>
</evidence>
<keyword evidence="5 11" id="KW-1133">Transmembrane helix</keyword>
<comment type="similarity">
    <text evidence="2">Belongs to the VKOR family.</text>
</comment>
<dbReference type="InterPro" id="IPR012932">
    <property type="entry name" value="VKOR"/>
</dbReference>
<feature type="compositionally biased region" description="Low complexity" evidence="10">
    <location>
        <begin position="64"/>
        <end position="79"/>
    </location>
</feature>
<feature type="domain" description="Vitamin K epoxide reductase" evidence="12">
    <location>
        <begin position="81"/>
        <end position="222"/>
    </location>
</feature>
<keyword evidence="4" id="KW-0874">Quinone</keyword>
<keyword evidence="8" id="KW-1015">Disulfide bond</keyword>
<feature type="region of interest" description="Disordered" evidence="10">
    <location>
        <begin position="55"/>
        <end position="79"/>
    </location>
</feature>
<dbReference type="Gene3D" id="1.20.1440.130">
    <property type="entry name" value="VKOR domain"/>
    <property type="match status" value="1"/>
</dbReference>
<dbReference type="PANTHER" id="PTHR34573">
    <property type="entry name" value="VKC DOMAIN-CONTAINING PROTEIN"/>
    <property type="match status" value="1"/>
</dbReference>
<organism evidence="13">
    <name type="scientific">Rhizophora mucronata</name>
    <name type="common">Asiatic mangrove</name>
    <dbReference type="NCBI Taxonomy" id="61149"/>
    <lineage>
        <taxon>Eukaryota</taxon>
        <taxon>Viridiplantae</taxon>
        <taxon>Streptophyta</taxon>
        <taxon>Embryophyta</taxon>
        <taxon>Tracheophyta</taxon>
        <taxon>Spermatophyta</taxon>
        <taxon>Magnoliopsida</taxon>
        <taxon>eudicotyledons</taxon>
        <taxon>Gunneridae</taxon>
        <taxon>Pentapetalae</taxon>
        <taxon>rosids</taxon>
        <taxon>fabids</taxon>
        <taxon>Malpighiales</taxon>
        <taxon>Rhizophoraceae</taxon>
        <taxon>Rhizophora</taxon>
    </lineage>
</organism>
<sequence length="235" mass="25115">MSTTSSFVAASTPALLHRSFSFSSRCLRSSLPTGPQFRFKAWSLRVKCKFSEPNQDAESEAETTESSLSSTNSSSSSSSSAISAFDWCAGLGGLGFIETAYLTYLKLTDTEAFCPTTGGGSCGDVLNSDYAAIFGVPLSLIGMVAYGLVSALSLQLSGRKLPFGVSESDGRLILLTSTTSMAAASGYFLYILNTRFSGLSCSYCLLSAFLSFSLFFITLKVLFLHFPYSLCVYCL</sequence>